<feature type="site" description="Positions ribitol 5-phosphate for the nucleophilic attack" evidence="5">
    <location>
        <position position="219"/>
    </location>
</feature>
<dbReference type="CDD" id="cd02516">
    <property type="entry name" value="CDP-ME_synthetase"/>
    <property type="match status" value="1"/>
</dbReference>
<dbReference type="InterPro" id="IPR029044">
    <property type="entry name" value="Nucleotide-diphossugar_trans"/>
</dbReference>
<dbReference type="PANTHER" id="PTHR32125">
    <property type="entry name" value="2-C-METHYL-D-ERYTHRITOL 4-PHOSPHATE CYTIDYLYLTRANSFERASE, CHLOROPLASTIC"/>
    <property type="match status" value="1"/>
</dbReference>
<dbReference type="InterPro" id="IPR034683">
    <property type="entry name" value="IspD/TarI"/>
</dbReference>
<feature type="site" description="Transition state stabilizer" evidence="5">
    <location>
        <position position="25"/>
    </location>
</feature>
<dbReference type="PROSITE" id="PS01295">
    <property type="entry name" value="ISPD"/>
    <property type="match status" value="1"/>
</dbReference>
<dbReference type="AlphaFoldDB" id="A0A6A0BCS9"/>
<dbReference type="SUPFAM" id="SSF53448">
    <property type="entry name" value="Nucleotide-diphospho-sugar transferases"/>
    <property type="match status" value="1"/>
</dbReference>
<dbReference type="Gene3D" id="3.90.550.10">
    <property type="entry name" value="Spore Coat Polysaccharide Biosynthesis Protein SpsA, Chain A"/>
    <property type="match status" value="1"/>
</dbReference>
<keyword evidence="3 5" id="KW-0777">Teichoic acid biosynthesis</keyword>
<evidence type="ECO:0000256" key="5">
    <source>
        <dbReference type="HAMAP-Rule" id="MF_02068"/>
    </source>
</evidence>
<evidence type="ECO:0000256" key="3">
    <source>
        <dbReference type="ARBA" id="ARBA00022944"/>
    </source>
</evidence>
<evidence type="ECO:0000256" key="2">
    <source>
        <dbReference type="ARBA" id="ARBA00022695"/>
    </source>
</evidence>
<keyword evidence="7" id="KW-1185">Reference proteome</keyword>
<keyword evidence="2 5" id="KW-0548">Nucleotidyltransferase</keyword>
<reference evidence="6 7" key="1">
    <citation type="submission" date="2020-02" db="EMBL/GenBank/DDBJ databases">
        <title>Draft genome sequence of Lactococcus sp. Hs30E4-3.</title>
        <authorList>
            <person name="Noda S."/>
            <person name="Yuki M."/>
            <person name="Ohkuma M."/>
        </authorList>
    </citation>
    <scope>NUCLEOTIDE SEQUENCE [LARGE SCALE GENOMIC DNA]</scope>
    <source>
        <strain evidence="6 7">Hs30E4-3</strain>
    </source>
</reference>
<dbReference type="InterPro" id="IPR018294">
    <property type="entry name" value="ISPD_synthase_CS"/>
</dbReference>
<comment type="caution">
    <text evidence="5">Lacks conserved residue(s) required for the propagation of feature annotation.</text>
</comment>
<keyword evidence="4 5" id="KW-0961">Cell wall biogenesis/degradation</keyword>
<comment type="function">
    <text evidence="5">Catalyzes the transfer of the cytidylyl group of CTP to D-ribitol 5-phosphate.</text>
</comment>
<sequence>MEIMIYAHIMAGGIGKRMGNTPLPKQFLKLGSKPIIVHTVEKFILNDQFELIIVSTPKIWVDYTKEIFEKFGVTDERIRIIEGGSERNDTLEKALEFIEETNGISETDSIVVHDAVRPFVSKKIIDDNIKALEKYKAVDTVVPAFDTIVRGNGKEVTEIPVRDEMYQGQTPQSFNIMTFIESYAKLSSEQKVILSDSAKIVLLSGEKVAMVEGDNSNMKVTTPYDLRIANAILSEGH</sequence>
<protein>
    <recommendedName>
        <fullName evidence="5">Ribitol-5-phosphate cytidylyltransferase</fullName>
        <ecNumber evidence="5">2.7.7.40</ecNumber>
    </recommendedName>
</protein>
<dbReference type="FunFam" id="3.90.550.10:FF:000003">
    <property type="entry name" value="2-C-methyl-D-erythritol 4-phosphate cytidylyltransferase"/>
    <property type="match status" value="1"/>
</dbReference>
<dbReference type="GO" id="GO:1902012">
    <property type="term" value="P:poly(ribitol phosphate) teichoic acid biosynthetic process"/>
    <property type="evidence" value="ECO:0007669"/>
    <property type="project" value="UniProtKB-UniRule"/>
</dbReference>
<dbReference type="InterPro" id="IPR050088">
    <property type="entry name" value="IspD/TarI_cytidylyltransf_bact"/>
</dbReference>
<dbReference type="GO" id="GO:0050518">
    <property type="term" value="F:2-C-methyl-D-erythritol 4-phosphate cytidylyltransferase activity"/>
    <property type="evidence" value="ECO:0007669"/>
    <property type="project" value="UniProtKB-ARBA"/>
</dbReference>
<feature type="site" description="Transition state stabilizer" evidence="5">
    <location>
        <position position="17"/>
    </location>
</feature>
<evidence type="ECO:0000313" key="7">
    <source>
        <dbReference type="Proteomes" id="UP000480303"/>
    </source>
</evidence>
<accession>A0A6A0BCS9</accession>
<dbReference type="GO" id="GO:0047349">
    <property type="term" value="F:D-ribitol-5-phosphate cytidylyltransferase activity"/>
    <property type="evidence" value="ECO:0007669"/>
    <property type="project" value="UniProtKB-UniRule"/>
</dbReference>
<organism evidence="6 7">
    <name type="scientific">Pseudolactococcus hodotermopsidis</name>
    <dbReference type="NCBI Taxonomy" id="2709157"/>
    <lineage>
        <taxon>Bacteria</taxon>
        <taxon>Bacillati</taxon>
        <taxon>Bacillota</taxon>
        <taxon>Bacilli</taxon>
        <taxon>Lactobacillales</taxon>
        <taxon>Streptococcaceae</taxon>
        <taxon>Pseudolactococcus</taxon>
    </lineage>
</organism>
<dbReference type="Proteomes" id="UP000480303">
    <property type="component" value="Unassembled WGS sequence"/>
</dbReference>
<dbReference type="EMBL" id="BLLI01000017">
    <property type="protein sequence ID" value="GFH42241.1"/>
    <property type="molecule type" value="Genomic_DNA"/>
</dbReference>
<comment type="caution">
    <text evidence="6">The sequence shown here is derived from an EMBL/GenBank/DDBJ whole genome shotgun (WGS) entry which is preliminary data.</text>
</comment>
<dbReference type="EC" id="2.7.7.40" evidence="5"/>
<dbReference type="GO" id="GO:0008299">
    <property type="term" value="P:isoprenoid biosynthetic process"/>
    <property type="evidence" value="ECO:0007669"/>
    <property type="project" value="InterPro"/>
</dbReference>
<gene>
    <name evidence="5 6" type="primary">tarI</name>
    <name evidence="6" type="ORF">Hs30E_07920</name>
</gene>
<dbReference type="NCBIfam" id="NF001183">
    <property type="entry name" value="PRK00155.1-3"/>
    <property type="match status" value="1"/>
</dbReference>
<feature type="site" description="Positions ribitol 5-phosphate for the nucleophilic attack" evidence="5">
    <location>
        <position position="162"/>
    </location>
</feature>
<feature type="binding site" evidence="5">
    <location>
        <begin position="84"/>
        <end position="90"/>
    </location>
    <ligand>
        <name>CTP</name>
        <dbReference type="ChEBI" id="CHEBI:37563"/>
    </ligand>
</feature>
<keyword evidence="1 5" id="KW-0808">Transferase</keyword>
<comment type="similarity">
    <text evidence="5">Belongs to the IspD/TarI cytidylyltransferase family. TarI subfamily.</text>
</comment>
<dbReference type="HAMAP" id="MF_02068">
    <property type="entry name" value="TarI"/>
    <property type="match status" value="1"/>
</dbReference>
<evidence type="ECO:0000313" key="6">
    <source>
        <dbReference type="EMBL" id="GFH42241.1"/>
    </source>
</evidence>
<dbReference type="PANTHER" id="PTHR32125:SF8">
    <property type="entry name" value="RIBITOL-5-PHOSPHATE CYTIDYLYLTRANSFERASE"/>
    <property type="match status" value="1"/>
</dbReference>
<comment type="catalytic activity">
    <reaction evidence="5">
        <text>D-ribitol 5-phosphate + CTP + H(+) = CDP-L-ribitol + diphosphate</text>
        <dbReference type="Rhea" id="RHEA:12456"/>
        <dbReference type="ChEBI" id="CHEBI:15378"/>
        <dbReference type="ChEBI" id="CHEBI:33019"/>
        <dbReference type="ChEBI" id="CHEBI:37563"/>
        <dbReference type="ChEBI" id="CHEBI:57608"/>
        <dbReference type="ChEBI" id="CHEBI:57695"/>
        <dbReference type="EC" id="2.7.7.40"/>
    </reaction>
</comment>
<evidence type="ECO:0000256" key="4">
    <source>
        <dbReference type="ARBA" id="ARBA00023316"/>
    </source>
</evidence>
<dbReference type="UniPathway" id="UPA00790"/>
<dbReference type="InterPro" id="IPR034709">
    <property type="entry name" value="TarI"/>
</dbReference>
<dbReference type="Pfam" id="PF01128">
    <property type="entry name" value="IspD"/>
    <property type="match status" value="1"/>
</dbReference>
<dbReference type="GO" id="GO:0071555">
    <property type="term" value="P:cell wall organization"/>
    <property type="evidence" value="ECO:0007669"/>
    <property type="project" value="UniProtKB-KW"/>
</dbReference>
<comment type="pathway">
    <text evidence="5">Cell wall biogenesis; poly(ribitol phosphate) teichoic acid biosynthesis.</text>
</comment>
<evidence type="ECO:0000256" key="1">
    <source>
        <dbReference type="ARBA" id="ARBA00022679"/>
    </source>
</evidence>
<proteinExistence type="inferred from homology"/>
<name>A0A6A0BCS9_9LACT</name>